<dbReference type="GeneID" id="20207212"/>
<dbReference type="EMBL" id="AMQM01006800">
    <property type="status" value="NOT_ANNOTATED_CDS"/>
    <property type="molecule type" value="Genomic_DNA"/>
</dbReference>
<dbReference type="PROSITE" id="PS50240">
    <property type="entry name" value="TRYPSIN_DOM"/>
    <property type="match status" value="1"/>
</dbReference>
<dbReference type="OrthoDB" id="6158928at2759"/>
<dbReference type="STRING" id="6412.T1FEG3"/>
<proteinExistence type="predicted"/>
<dbReference type="InterPro" id="IPR009003">
    <property type="entry name" value="Peptidase_S1_PA"/>
</dbReference>
<dbReference type="CDD" id="cd00037">
    <property type="entry name" value="CLECT"/>
    <property type="match status" value="1"/>
</dbReference>
<dbReference type="SUPFAM" id="SSF56436">
    <property type="entry name" value="C-type lectin-like"/>
    <property type="match status" value="1"/>
</dbReference>
<accession>T1FEG3</accession>
<reference evidence="3 5" key="2">
    <citation type="journal article" date="2013" name="Nature">
        <title>Insights into bilaterian evolution from three spiralian genomes.</title>
        <authorList>
            <person name="Simakov O."/>
            <person name="Marletaz F."/>
            <person name="Cho S.J."/>
            <person name="Edsinger-Gonzales E."/>
            <person name="Havlak P."/>
            <person name="Hellsten U."/>
            <person name="Kuo D.H."/>
            <person name="Larsson T."/>
            <person name="Lv J."/>
            <person name="Arendt D."/>
            <person name="Savage R."/>
            <person name="Osoegawa K."/>
            <person name="de Jong P."/>
            <person name="Grimwood J."/>
            <person name="Chapman J.A."/>
            <person name="Shapiro H."/>
            <person name="Aerts A."/>
            <person name="Otillar R.P."/>
            <person name="Terry A.Y."/>
            <person name="Boore J.L."/>
            <person name="Grigoriev I.V."/>
            <person name="Lindberg D.R."/>
            <person name="Seaver E.C."/>
            <person name="Weisblat D.A."/>
            <person name="Putnam N.H."/>
            <person name="Rokhsar D.S."/>
        </authorList>
    </citation>
    <scope>NUCLEOTIDE SEQUENCE</scope>
</reference>
<dbReference type="GO" id="GO:0004252">
    <property type="term" value="F:serine-type endopeptidase activity"/>
    <property type="evidence" value="ECO:0007669"/>
    <property type="project" value="InterPro"/>
</dbReference>
<dbReference type="GO" id="GO:0006508">
    <property type="term" value="P:proteolysis"/>
    <property type="evidence" value="ECO:0007669"/>
    <property type="project" value="InterPro"/>
</dbReference>
<dbReference type="Gene3D" id="3.10.100.10">
    <property type="entry name" value="Mannose-Binding Protein A, subunit A"/>
    <property type="match status" value="1"/>
</dbReference>
<keyword evidence="1" id="KW-1015">Disulfide bond</keyword>
<dbReference type="InterPro" id="IPR001254">
    <property type="entry name" value="Trypsin_dom"/>
</dbReference>
<evidence type="ECO:0000313" key="5">
    <source>
        <dbReference type="Proteomes" id="UP000015101"/>
    </source>
</evidence>
<reference evidence="4" key="3">
    <citation type="submission" date="2015-06" db="UniProtKB">
        <authorList>
            <consortium name="EnsemblMetazoa"/>
        </authorList>
    </citation>
    <scope>IDENTIFICATION</scope>
</reference>
<dbReference type="EnsemblMetazoa" id="HelroT179263">
    <property type="protein sequence ID" value="HelroP179263"/>
    <property type="gene ID" value="HelroG179263"/>
</dbReference>
<protein>
    <recommendedName>
        <fullName evidence="2">Peptidase S1 domain-containing protein</fullName>
    </recommendedName>
</protein>
<dbReference type="InParanoid" id="T1FEG3"/>
<feature type="domain" description="Peptidase S1" evidence="2">
    <location>
        <begin position="134"/>
        <end position="349"/>
    </location>
</feature>
<dbReference type="EMBL" id="AMQM01006799">
    <property type="status" value="NOT_ANNOTATED_CDS"/>
    <property type="molecule type" value="Genomic_DNA"/>
</dbReference>
<dbReference type="Pfam" id="PF00089">
    <property type="entry name" value="Trypsin"/>
    <property type="match status" value="2"/>
</dbReference>
<dbReference type="PANTHER" id="PTHR24250">
    <property type="entry name" value="CHYMOTRYPSIN-RELATED"/>
    <property type="match status" value="1"/>
</dbReference>
<dbReference type="PANTHER" id="PTHR24250:SF30">
    <property type="entry name" value="SERINE PROTEASE 38"/>
    <property type="match status" value="1"/>
</dbReference>
<dbReference type="Proteomes" id="UP000015101">
    <property type="component" value="Unassembled WGS sequence"/>
</dbReference>
<dbReference type="InterPro" id="IPR043504">
    <property type="entry name" value="Peptidase_S1_PA_chymotrypsin"/>
</dbReference>
<dbReference type="KEGG" id="hro:HELRODRAFT_179263"/>
<evidence type="ECO:0000313" key="4">
    <source>
        <dbReference type="EnsemblMetazoa" id="HelroP179263"/>
    </source>
</evidence>
<dbReference type="AlphaFoldDB" id="T1FEG3"/>
<dbReference type="HOGENOM" id="CLU_795198_0_0_1"/>
<sequence>MPFVNSLNNYLNKNFTGKCTGSVYGFWTAGRRKDKTKTFYWNTAKPSIYAFNTCDCGKVANILNWASGQPDDYMSNEDCVHMYSVDGKLIANDFPCSNKVTKRKRVGSLKKGKQGLYDKRFKELTVDEVKLFQYNSSVAANDIALIKLSEPLTFNKTVQPICLAQPNIVEAYDVCVLTGHGKTDPADGKSSSQLLLQGKMNVMTHSECLASYVEILQRGENEFNVTYEKQFCAGLMPAFRGINPMELMLIHMLFIADGCILMWSPFFFEIGLADFLSFDGSLIWGTGDNDYAISVMGDSGGPLMCRNSRFQWTQIGVVSYCDDSKIDYCPISVFTRVSYYYKALMDAMK</sequence>
<evidence type="ECO:0000259" key="2">
    <source>
        <dbReference type="PROSITE" id="PS50240"/>
    </source>
</evidence>
<gene>
    <name evidence="4" type="primary">20207212</name>
    <name evidence="3" type="ORF">HELRODRAFT_179263</name>
</gene>
<dbReference type="SUPFAM" id="SSF50494">
    <property type="entry name" value="Trypsin-like serine proteases"/>
    <property type="match status" value="1"/>
</dbReference>
<dbReference type="CTD" id="20207212"/>
<dbReference type="Gene3D" id="2.40.10.10">
    <property type="entry name" value="Trypsin-like serine proteases"/>
    <property type="match status" value="1"/>
</dbReference>
<dbReference type="EMBL" id="KB097519">
    <property type="protein sequence ID" value="ESN95492.1"/>
    <property type="molecule type" value="Genomic_DNA"/>
</dbReference>
<dbReference type="RefSeq" id="XP_009026362.1">
    <property type="nucleotide sequence ID" value="XM_009028114.1"/>
</dbReference>
<reference evidence="5" key="1">
    <citation type="submission" date="2012-12" db="EMBL/GenBank/DDBJ databases">
        <authorList>
            <person name="Hellsten U."/>
            <person name="Grimwood J."/>
            <person name="Chapman J.A."/>
            <person name="Shapiro H."/>
            <person name="Aerts A."/>
            <person name="Otillar R.P."/>
            <person name="Terry A.Y."/>
            <person name="Boore J.L."/>
            <person name="Simakov O."/>
            <person name="Marletaz F."/>
            <person name="Cho S.-J."/>
            <person name="Edsinger-Gonzales E."/>
            <person name="Havlak P."/>
            <person name="Kuo D.-H."/>
            <person name="Larsson T."/>
            <person name="Lv J."/>
            <person name="Arendt D."/>
            <person name="Savage R."/>
            <person name="Osoegawa K."/>
            <person name="de Jong P."/>
            <person name="Lindberg D.R."/>
            <person name="Seaver E.C."/>
            <person name="Weisblat D.A."/>
            <person name="Putnam N.H."/>
            <person name="Grigoriev I.V."/>
            <person name="Rokhsar D.S."/>
        </authorList>
    </citation>
    <scope>NUCLEOTIDE SEQUENCE</scope>
</reference>
<keyword evidence="5" id="KW-1185">Reference proteome</keyword>
<dbReference type="InterPro" id="IPR016186">
    <property type="entry name" value="C-type_lectin-like/link_sf"/>
</dbReference>
<organism evidence="4 5">
    <name type="scientific">Helobdella robusta</name>
    <name type="common">Californian leech</name>
    <dbReference type="NCBI Taxonomy" id="6412"/>
    <lineage>
        <taxon>Eukaryota</taxon>
        <taxon>Metazoa</taxon>
        <taxon>Spiralia</taxon>
        <taxon>Lophotrochozoa</taxon>
        <taxon>Annelida</taxon>
        <taxon>Clitellata</taxon>
        <taxon>Hirudinea</taxon>
        <taxon>Rhynchobdellida</taxon>
        <taxon>Glossiphoniidae</taxon>
        <taxon>Helobdella</taxon>
    </lineage>
</organism>
<evidence type="ECO:0000256" key="1">
    <source>
        <dbReference type="ARBA" id="ARBA00023157"/>
    </source>
</evidence>
<name>T1FEG3_HELRO</name>
<evidence type="ECO:0000313" key="3">
    <source>
        <dbReference type="EMBL" id="ESN95492.1"/>
    </source>
</evidence>
<dbReference type="SMART" id="SM00020">
    <property type="entry name" value="Tryp_SPc"/>
    <property type="match status" value="1"/>
</dbReference>
<dbReference type="InterPro" id="IPR016187">
    <property type="entry name" value="CTDL_fold"/>
</dbReference>